<keyword evidence="3" id="KW-1185">Reference proteome</keyword>
<feature type="region of interest" description="Disordered" evidence="1">
    <location>
        <begin position="107"/>
        <end position="139"/>
    </location>
</feature>
<comment type="caution">
    <text evidence="2">The sequence shown here is derived from an EMBL/GenBank/DDBJ whole genome shotgun (WGS) entry which is preliminary data.</text>
</comment>
<feature type="region of interest" description="Disordered" evidence="1">
    <location>
        <begin position="1"/>
        <end position="66"/>
    </location>
</feature>
<protein>
    <submittedName>
        <fullName evidence="2">Uncharacterized protein</fullName>
    </submittedName>
</protein>
<feature type="compositionally biased region" description="Basic and acidic residues" evidence="1">
    <location>
        <begin position="151"/>
        <end position="160"/>
    </location>
</feature>
<dbReference type="Proteomes" id="UP000284375">
    <property type="component" value="Unassembled WGS sequence"/>
</dbReference>
<evidence type="ECO:0000313" key="2">
    <source>
        <dbReference type="EMBL" id="ROV88336.1"/>
    </source>
</evidence>
<dbReference type="EMBL" id="LJZO01000068">
    <property type="protein sequence ID" value="ROV88336.1"/>
    <property type="molecule type" value="Genomic_DNA"/>
</dbReference>
<dbReference type="STRING" id="252740.A0A423VC00"/>
<accession>A0A423VC00</accession>
<evidence type="ECO:0000256" key="1">
    <source>
        <dbReference type="SAM" id="MobiDB-lite"/>
    </source>
</evidence>
<name>A0A423VC00_CYTCH</name>
<feature type="compositionally biased region" description="Polar residues" evidence="1">
    <location>
        <begin position="35"/>
        <end position="60"/>
    </location>
</feature>
<gene>
    <name evidence="2" type="ORF">VSDG_09418</name>
</gene>
<reference evidence="2 3" key="1">
    <citation type="submission" date="2015-09" db="EMBL/GenBank/DDBJ databases">
        <title>Host preference determinants of Valsa canker pathogens revealed by comparative genomics.</title>
        <authorList>
            <person name="Yin Z."/>
            <person name="Huang L."/>
        </authorList>
    </citation>
    <scope>NUCLEOTIDE SEQUENCE [LARGE SCALE GENOMIC DNA]</scope>
    <source>
        <strain evidence="2 3">YSFL</strain>
    </source>
</reference>
<feature type="region of interest" description="Disordered" evidence="1">
    <location>
        <begin position="151"/>
        <end position="194"/>
    </location>
</feature>
<evidence type="ECO:0000313" key="3">
    <source>
        <dbReference type="Proteomes" id="UP000284375"/>
    </source>
</evidence>
<sequence length="194" mass="21093">MEPSNWANRHEQLGVGDIKPTKFNPREPRDFGNDTLDTVRNPQNAVDNVQNSGIPGSSSIRHAGNDAKWDTVAGTEIGDPHGRIPTARDIHEQLVTARNDQLSIAASKVAPGPSRSGYGDVIPGSSTTLRKHRDSNYAPGYEGAAQAVRYKSYEASDHHPTLLSHEPVTPLSELPPDLNDHRSIEKGTVPPTQR</sequence>
<proteinExistence type="predicted"/>
<dbReference type="OrthoDB" id="2590867at2759"/>
<organism evidence="2 3">
    <name type="scientific">Cytospora chrysosperma</name>
    <name type="common">Cytospora canker fungus</name>
    <name type="synonym">Sphaeria chrysosperma</name>
    <dbReference type="NCBI Taxonomy" id="252740"/>
    <lineage>
        <taxon>Eukaryota</taxon>
        <taxon>Fungi</taxon>
        <taxon>Dikarya</taxon>
        <taxon>Ascomycota</taxon>
        <taxon>Pezizomycotina</taxon>
        <taxon>Sordariomycetes</taxon>
        <taxon>Sordariomycetidae</taxon>
        <taxon>Diaporthales</taxon>
        <taxon>Cytosporaceae</taxon>
        <taxon>Cytospora</taxon>
    </lineage>
</organism>
<dbReference type="AlphaFoldDB" id="A0A423VC00"/>